<feature type="transmembrane region" description="Helical" evidence="6">
    <location>
        <begin position="306"/>
        <end position="339"/>
    </location>
</feature>
<feature type="transmembrane region" description="Helical" evidence="6">
    <location>
        <begin position="359"/>
        <end position="376"/>
    </location>
</feature>
<proteinExistence type="predicted"/>
<dbReference type="Proteomes" id="UP000199650">
    <property type="component" value="Unassembled WGS sequence"/>
</dbReference>
<dbReference type="EMBL" id="FOJB01000001">
    <property type="protein sequence ID" value="SEW01856.1"/>
    <property type="molecule type" value="Genomic_DNA"/>
</dbReference>
<keyword evidence="4 6" id="KW-1133">Transmembrane helix</keyword>
<dbReference type="InterPro" id="IPR003838">
    <property type="entry name" value="ABC3_permease_C"/>
</dbReference>
<comment type="subcellular location">
    <subcellularLocation>
        <location evidence="1">Cell membrane</location>
        <topology evidence="1">Multi-pass membrane protein</topology>
    </subcellularLocation>
</comment>
<protein>
    <submittedName>
        <fullName evidence="8">Putative ABC transport system permease protein</fullName>
    </submittedName>
</protein>
<evidence type="ECO:0000313" key="8">
    <source>
        <dbReference type="EMBL" id="SEW01856.1"/>
    </source>
</evidence>
<reference evidence="8 9" key="1">
    <citation type="submission" date="2016-10" db="EMBL/GenBank/DDBJ databases">
        <authorList>
            <person name="de Groot N.N."/>
        </authorList>
    </citation>
    <scope>NUCLEOTIDE SEQUENCE [LARGE SCALE GENOMIC DNA]</scope>
    <source>
        <strain evidence="8 9">DSM 29439</strain>
    </source>
</reference>
<dbReference type="AlphaFoldDB" id="A0A1I0NKM1"/>
<gene>
    <name evidence="8" type="ORF">SAMN05444851_0900</name>
</gene>
<dbReference type="GO" id="GO:0005886">
    <property type="term" value="C:plasma membrane"/>
    <property type="evidence" value="ECO:0007669"/>
    <property type="project" value="UniProtKB-SubCell"/>
</dbReference>
<keyword evidence="5 6" id="KW-0472">Membrane</keyword>
<name>A0A1I0NKM1_9RHOB</name>
<feature type="transmembrane region" description="Helical" evidence="6">
    <location>
        <begin position="397"/>
        <end position="420"/>
    </location>
</feature>
<sequence length="841" mass="87868">MMQTLTMALRLARREMRGGMRGFRIFLACLVLGVAAIAGVGSVREGLRAGLASQGAVLLGGDASVSFTYRFAEDTEAALLASESAAMTVMADFRSMAVVGDERALTQIKAVDDAYPLVGSVELDPPIALSAALDGQRGLPGGVMDNLLIERLGLSLGDAFQLGDAEFVLTAELVTEPDNASGGFGLGPRTIVRRIALDGSGLLTEGTLFNSHYKMRLKAEQNLDGLYAATMPTLESKGARWQDARNGAPGMRRLVDQLGAFLVLVGLAGLAVGGVGISAAVRAYLDGKTSTIAILRALGASKLTIFLTYFLQIGLLTVIGLSLGLLLGAVVPLALAPVISAVLPITAEITIYARPLAEAALYGVLAALLFTLWPLARTEDVKAAALFRDAALGRARLPRPLFIGVCLTILALLIWSASVLSGMPRLAMWSFIGLAGAFAALVLTGLAVRWAARWVGHRKAMRGWPTLRMALGAVGGPGGEAGAVVLSLGLGLAVLAAVGQIDNNLRGAIARDLPDVAPSFFVVDIQPDQIDGVKARLEGDPLVTRIDTAPMLRGVITKINDRPAREVAGGHWVVHGDRGLTYSDTPTRSTVVDGEWWPEDYQGPPQISFAAEEAEEMGIGIGDSLTVNILGRDITGEITSLREVDFSQAGMGFVMTMNPSALAGAPHSYIATIYSQAAGEAAILRDLGRAYPNITLISVRDAITQVTGIMGQVAAAITYGALATLLTGFVVLMGAAAAGERARTYEAAVMKTLGATRPVILANFAIRSAVLGAAAGAVAVLAGGLAGWAVTYYIMEERFVFDAANAIAIVSGGVVATVLAGLFYAWRPLSARPARVLRARE</sequence>
<evidence type="ECO:0000256" key="5">
    <source>
        <dbReference type="ARBA" id="ARBA00023136"/>
    </source>
</evidence>
<keyword evidence="3 6" id="KW-0812">Transmembrane</keyword>
<dbReference type="STRING" id="1173584.SAMN05444851_0900"/>
<dbReference type="Pfam" id="PF02687">
    <property type="entry name" value="FtsX"/>
    <property type="match status" value="2"/>
</dbReference>
<feature type="transmembrane region" description="Helical" evidence="6">
    <location>
        <begin position="426"/>
        <end position="448"/>
    </location>
</feature>
<dbReference type="PANTHER" id="PTHR30287">
    <property type="entry name" value="MEMBRANE COMPONENT OF PREDICTED ABC SUPERFAMILY METABOLITE UPTAKE TRANSPORTER"/>
    <property type="match status" value="1"/>
</dbReference>
<evidence type="ECO:0000259" key="7">
    <source>
        <dbReference type="Pfam" id="PF02687"/>
    </source>
</evidence>
<feature type="domain" description="ABC3 transporter permease C-terminal" evidence="7">
    <location>
        <begin position="722"/>
        <end position="830"/>
    </location>
</feature>
<dbReference type="InterPro" id="IPR038766">
    <property type="entry name" value="Membrane_comp_ABC_pdt"/>
</dbReference>
<evidence type="ECO:0000256" key="6">
    <source>
        <dbReference type="SAM" id="Phobius"/>
    </source>
</evidence>
<keyword evidence="2" id="KW-1003">Cell membrane</keyword>
<accession>A0A1I0NKM1</accession>
<evidence type="ECO:0000313" key="9">
    <source>
        <dbReference type="Proteomes" id="UP000199650"/>
    </source>
</evidence>
<feature type="domain" description="ABC3 transporter permease C-terminal" evidence="7">
    <location>
        <begin position="265"/>
        <end position="377"/>
    </location>
</feature>
<organism evidence="8 9">
    <name type="scientific">Aliiroseovarius sediminilitoris</name>
    <dbReference type="NCBI Taxonomy" id="1173584"/>
    <lineage>
        <taxon>Bacteria</taxon>
        <taxon>Pseudomonadati</taxon>
        <taxon>Pseudomonadota</taxon>
        <taxon>Alphaproteobacteria</taxon>
        <taxon>Rhodobacterales</taxon>
        <taxon>Paracoccaceae</taxon>
        <taxon>Aliiroseovarius</taxon>
    </lineage>
</organism>
<feature type="transmembrane region" description="Helical" evidence="6">
    <location>
        <begin position="258"/>
        <end position="285"/>
    </location>
</feature>
<feature type="transmembrane region" description="Helical" evidence="6">
    <location>
        <begin position="759"/>
        <end position="786"/>
    </location>
</feature>
<dbReference type="PANTHER" id="PTHR30287:SF1">
    <property type="entry name" value="INNER MEMBRANE PROTEIN"/>
    <property type="match status" value="1"/>
</dbReference>
<feature type="transmembrane region" description="Helical" evidence="6">
    <location>
        <begin position="716"/>
        <end position="738"/>
    </location>
</feature>
<evidence type="ECO:0000256" key="3">
    <source>
        <dbReference type="ARBA" id="ARBA00022692"/>
    </source>
</evidence>
<feature type="transmembrane region" description="Helical" evidence="6">
    <location>
        <begin position="806"/>
        <end position="826"/>
    </location>
</feature>
<evidence type="ECO:0000256" key="2">
    <source>
        <dbReference type="ARBA" id="ARBA00022475"/>
    </source>
</evidence>
<evidence type="ECO:0000256" key="4">
    <source>
        <dbReference type="ARBA" id="ARBA00022989"/>
    </source>
</evidence>
<keyword evidence="9" id="KW-1185">Reference proteome</keyword>
<evidence type="ECO:0000256" key="1">
    <source>
        <dbReference type="ARBA" id="ARBA00004651"/>
    </source>
</evidence>